<dbReference type="InterPro" id="IPR040023">
    <property type="entry name" value="WBP4"/>
</dbReference>
<dbReference type="SUPFAM" id="SSF57667">
    <property type="entry name" value="beta-beta-alpha zinc fingers"/>
    <property type="match status" value="1"/>
</dbReference>
<dbReference type="GO" id="GO:0071011">
    <property type="term" value="C:precatalytic spliceosome"/>
    <property type="evidence" value="ECO:0007669"/>
    <property type="project" value="TreeGrafter"/>
</dbReference>
<dbReference type="OrthoDB" id="191651at2759"/>
<feature type="compositionally biased region" description="Basic and acidic residues" evidence="2">
    <location>
        <begin position="169"/>
        <end position="178"/>
    </location>
</feature>
<dbReference type="VEuPathDB" id="FungiDB:ASPWEDRAFT_99240"/>
<feature type="compositionally biased region" description="Basic residues" evidence="2">
    <location>
        <begin position="279"/>
        <end position="289"/>
    </location>
</feature>
<keyword evidence="5" id="KW-1185">Reference proteome</keyword>
<dbReference type="GeneID" id="63755497"/>
<dbReference type="RefSeq" id="XP_040694220.1">
    <property type="nucleotide sequence ID" value="XM_040839649.1"/>
</dbReference>
<gene>
    <name evidence="4" type="ORF">ASPWEDRAFT_99240</name>
</gene>
<keyword evidence="1" id="KW-0863">Zinc-finger</keyword>
<proteinExistence type="predicted"/>
<dbReference type="STRING" id="1073089.A0A1L9S057"/>
<evidence type="ECO:0000256" key="2">
    <source>
        <dbReference type="SAM" id="MobiDB-lite"/>
    </source>
</evidence>
<dbReference type="AlphaFoldDB" id="A0A1L9S057"/>
<sequence>MAEYWKSAARYWCKQCKVYIRDTAFEKSQHEASGKHQGNLKRFLREIHRDNERQQRDSQRAENEVERLRRTVAGSSGGKGGDEAPWKRAPAPKQEARPASMDERKKQMAQLAEMGVSIPDEFRGDMALSGEWQTVSERVIGGEDTGKLGNSMGVRKRKHDGDEDEEEQEAKAEAERFVSKGWGSRTRLYPGAHDDQDLDSLLESTKDIKKPKTSDAAPEEGTKDPGHPVKREEDDTTVSAEADKPPEVKKEEQEPSEAAPSSIPATKGESEDAAPGVVFKKRKPKAMRK</sequence>
<feature type="compositionally biased region" description="Basic and acidic residues" evidence="2">
    <location>
        <begin position="241"/>
        <end position="253"/>
    </location>
</feature>
<dbReference type="EMBL" id="KV878209">
    <property type="protein sequence ID" value="OJJ40544.1"/>
    <property type="molecule type" value="Genomic_DNA"/>
</dbReference>
<dbReference type="InterPro" id="IPR003604">
    <property type="entry name" value="Matrin/U1-like-C_Znf_C2H2"/>
</dbReference>
<protein>
    <recommendedName>
        <fullName evidence="3">U1-type domain-containing protein</fullName>
    </recommendedName>
</protein>
<dbReference type="PANTHER" id="PTHR13173">
    <property type="entry name" value="WW DOMAIN BINDING PROTEIN 4"/>
    <property type="match status" value="1"/>
</dbReference>
<dbReference type="PANTHER" id="PTHR13173:SF10">
    <property type="entry name" value="WW DOMAIN-BINDING PROTEIN 4"/>
    <property type="match status" value="1"/>
</dbReference>
<keyword evidence="1" id="KW-0862">Zinc</keyword>
<evidence type="ECO:0000313" key="4">
    <source>
        <dbReference type="EMBL" id="OJJ40544.1"/>
    </source>
</evidence>
<feature type="compositionally biased region" description="Low complexity" evidence="2">
    <location>
        <begin position="256"/>
        <end position="265"/>
    </location>
</feature>
<name>A0A1L9S057_ASPWE</name>
<keyword evidence="1" id="KW-0479">Metal-binding</keyword>
<feature type="compositionally biased region" description="Basic and acidic residues" evidence="2">
    <location>
        <begin position="43"/>
        <end position="69"/>
    </location>
</feature>
<dbReference type="Gene3D" id="3.30.160.60">
    <property type="entry name" value="Classic Zinc Finger"/>
    <property type="match status" value="1"/>
</dbReference>
<feature type="region of interest" description="Disordered" evidence="2">
    <location>
        <begin position="27"/>
        <end position="109"/>
    </location>
</feature>
<feature type="domain" description="U1-type" evidence="3">
    <location>
        <begin position="8"/>
        <end position="43"/>
    </location>
</feature>
<dbReference type="GO" id="GO:0000398">
    <property type="term" value="P:mRNA splicing, via spliceosome"/>
    <property type="evidence" value="ECO:0007669"/>
    <property type="project" value="InterPro"/>
</dbReference>
<evidence type="ECO:0000313" key="5">
    <source>
        <dbReference type="Proteomes" id="UP000184383"/>
    </source>
</evidence>
<feature type="compositionally biased region" description="Basic and acidic residues" evidence="2">
    <location>
        <begin position="220"/>
        <end position="233"/>
    </location>
</feature>
<organism evidence="4 5">
    <name type="scientific">Aspergillus wentii DTO 134E9</name>
    <dbReference type="NCBI Taxonomy" id="1073089"/>
    <lineage>
        <taxon>Eukaryota</taxon>
        <taxon>Fungi</taxon>
        <taxon>Dikarya</taxon>
        <taxon>Ascomycota</taxon>
        <taxon>Pezizomycotina</taxon>
        <taxon>Eurotiomycetes</taxon>
        <taxon>Eurotiomycetidae</taxon>
        <taxon>Eurotiales</taxon>
        <taxon>Aspergillaceae</taxon>
        <taxon>Aspergillus</taxon>
        <taxon>Aspergillus subgen. Cremei</taxon>
    </lineage>
</organism>
<feature type="compositionally biased region" description="Basic and acidic residues" evidence="2">
    <location>
        <begin position="204"/>
        <end position="213"/>
    </location>
</feature>
<dbReference type="GO" id="GO:0003723">
    <property type="term" value="F:RNA binding"/>
    <property type="evidence" value="ECO:0007669"/>
    <property type="project" value="TreeGrafter"/>
</dbReference>
<dbReference type="InterPro" id="IPR036236">
    <property type="entry name" value="Znf_C2H2_sf"/>
</dbReference>
<evidence type="ECO:0000259" key="3">
    <source>
        <dbReference type="SMART" id="SM00451"/>
    </source>
</evidence>
<dbReference type="GO" id="GO:0008270">
    <property type="term" value="F:zinc ion binding"/>
    <property type="evidence" value="ECO:0007669"/>
    <property type="project" value="UniProtKB-KW"/>
</dbReference>
<feature type="compositionally biased region" description="Basic and acidic residues" evidence="2">
    <location>
        <begin position="94"/>
        <end position="106"/>
    </location>
</feature>
<reference evidence="5" key="1">
    <citation type="journal article" date="2017" name="Genome Biol.">
        <title>Comparative genomics reveals high biological diversity and specific adaptations in the industrially and medically important fungal genus Aspergillus.</title>
        <authorList>
            <person name="de Vries R.P."/>
            <person name="Riley R."/>
            <person name="Wiebenga A."/>
            <person name="Aguilar-Osorio G."/>
            <person name="Amillis S."/>
            <person name="Uchima C.A."/>
            <person name="Anderluh G."/>
            <person name="Asadollahi M."/>
            <person name="Askin M."/>
            <person name="Barry K."/>
            <person name="Battaglia E."/>
            <person name="Bayram O."/>
            <person name="Benocci T."/>
            <person name="Braus-Stromeyer S.A."/>
            <person name="Caldana C."/>
            <person name="Canovas D."/>
            <person name="Cerqueira G.C."/>
            <person name="Chen F."/>
            <person name="Chen W."/>
            <person name="Choi C."/>
            <person name="Clum A."/>
            <person name="Dos Santos R.A."/>
            <person name="Damasio A.R."/>
            <person name="Diallinas G."/>
            <person name="Emri T."/>
            <person name="Fekete E."/>
            <person name="Flipphi M."/>
            <person name="Freyberg S."/>
            <person name="Gallo A."/>
            <person name="Gournas C."/>
            <person name="Habgood R."/>
            <person name="Hainaut M."/>
            <person name="Harispe M.L."/>
            <person name="Henrissat B."/>
            <person name="Hilden K.S."/>
            <person name="Hope R."/>
            <person name="Hossain A."/>
            <person name="Karabika E."/>
            <person name="Karaffa L."/>
            <person name="Karanyi Z."/>
            <person name="Krasevec N."/>
            <person name="Kuo A."/>
            <person name="Kusch H."/>
            <person name="LaButti K."/>
            <person name="Lagendijk E.L."/>
            <person name="Lapidus A."/>
            <person name="Levasseur A."/>
            <person name="Lindquist E."/>
            <person name="Lipzen A."/>
            <person name="Logrieco A.F."/>
            <person name="MacCabe A."/>
            <person name="Maekelae M.R."/>
            <person name="Malavazi I."/>
            <person name="Melin P."/>
            <person name="Meyer V."/>
            <person name="Mielnichuk N."/>
            <person name="Miskei M."/>
            <person name="Molnar A.P."/>
            <person name="Mule G."/>
            <person name="Ngan C.Y."/>
            <person name="Orejas M."/>
            <person name="Orosz E."/>
            <person name="Ouedraogo J.P."/>
            <person name="Overkamp K.M."/>
            <person name="Park H.-S."/>
            <person name="Perrone G."/>
            <person name="Piumi F."/>
            <person name="Punt P.J."/>
            <person name="Ram A.F."/>
            <person name="Ramon A."/>
            <person name="Rauscher S."/>
            <person name="Record E."/>
            <person name="Riano-Pachon D.M."/>
            <person name="Robert V."/>
            <person name="Roehrig J."/>
            <person name="Ruller R."/>
            <person name="Salamov A."/>
            <person name="Salih N.S."/>
            <person name="Samson R.A."/>
            <person name="Sandor E."/>
            <person name="Sanguinetti M."/>
            <person name="Schuetze T."/>
            <person name="Sepcic K."/>
            <person name="Shelest E."/>
            <person name="Sherlock G."/>
            <person name="Sophianopoulou V."/>
            <person name="Squina F.M."/>
            <person name="Sun H."/>
            <person name="Susca A."/>
            <person name="Todd R.B."/>
            <person name="Tsang A."/>
            <person name="Unkles S.E."/>
            <person name="van de Wiele N."/>
            <person name="van Rossen-Uffink D."/>
            <person name="Oliveira J.V."/>
            <person name="Vesth T.C."/>
            <person name="Visser J."/>
            <person name="Yu J.-H."/>
            <person name="Zhou M."/>
            <person name="Andersen M.R."/>
            <person name="Archer D.B."/>
            <person name="Baker S.E."/>
            <person name="Benoit I."/>
            <person name="Brakhage A.A."/>
            <person name="Braus G.H."/>
            <person name="Fischer R."/>
            <person name="Frisvad J.C."/>
            <person name="Goldman G.H."/>
            <person name="Houbraken J."/>
            <person name="Oakley B."/>
            <person name="Pocsi I."/>
            <person name="Scazzocchio C."/>
            <person name="Seiboth B."/>
            <person name="vanKuyk P.A."/>
            <person name="Wortman J."/>
            <person name="Dyer P.S."/>
            <person name="Grigoriev I.V."/>
        </authorList>
    </citation>
    <scope>NUCLEOTIDE SEQUENCE [LARGE SCALE GENOMIC DNA]</scope>
    <source>
        <strain evidence="5">DTO 134E9</strain>
    </source>
</reference>
<accession>A0A1L9S057</accession>
<evidence type="ECO:0000256" key="1">
    <source>
        <dbReference type="ARBA" id="ARBA00022771"/>
    </source>
</evidence>
<dbReference type="Proteomes" id="UP000184383">
    <property type="component" value="Unassembled WGS sequence"/>
</dbReference>
<feature type="region of interest" description="Disordered" evidence="2">
    <location>
        <begin position="137"/>
        <end position="289"/>
    </location>
</feature>
<dbReference type="SMART" id="SM00451">
    <property type="entry name" value="ZnF_U1"/>
    <property type="match status" value="1"/>
</dbReference>